<evidence type="ECO:0000313" key="2">
    <source>
        <dbReference type="Proteomes" id="UP000016536"/>
    </source>
</evidence>
<dbReference type="Proteomes" id="UP000016536">
    <property type="component" value="Unassembled WGS sequence"/>
</dbReference>
<name>U1QW15_9ACTO</name>
<evidence type="ECO:0000313" key="1">
    <source>
        <dbReference type="EMBL" id="ERH25699.1"/>
    </source>
</evidence>
<keyword evidence="2" id="KW-1185">Reference proteome</keyword>
<dbReference type="EMBL" id="AWSE01000012">
    <property type="protein sequence ID" value="ERH25699.1"/>
    <property type="molecule type" value="Genomic_DNA"/>
</dbReference>
<proteinExistence type="predicted"/>
<gene>
    <name evidence="1" type="ORF">HMPREF1979_00248</name>
</gene>
<dbReference type="AlphaFoldDB" id="U1QW15"/>
<reference evidence="1 2" key="1">
    <citation type="submission" date="2013-08" db="EMBL/GenBank/DDBJ databases">
        <authorList>
            <person name="Weinstock G."/>
            <person name="Sodergren E."/>
            <person name="Wylie T."/>
            <person name="Fulton L."/>
            <person name="Fulton R."/>
            <person name="Fronick C."/>
            <person name="O'Laughlin M."/>
            <person name="Godfrey J."/>
            <person name="Miner T."/>
            <person name="Herter B."/>
            <person name="Appelbaum E."/>
            <person name="Cordes M."/>
            <person name="Lek S."/>
            <person name="Wollam A."/>
            <person name="Pepin K.H."/>
            <person name="Palsikar V.B."/>
            <person name="Mitreva M."/>
            <person name="Wilson R.K."/>
        </authorList>
    </citation>
    <scope>NUCLEOTIDE SEQUENCE [LARGE SCALE GENOMIC DNA]</scope>
    <source>
        <strain evidence="1 2">F0542</strain>
    </source>
</reference>
<organism evidence="1 2">
    <name type="scientific">Actinomyces johnsonii F0542</name>
    <dbReference type="NCBI Taxonomy" id="1321818"/>
    <lineage>
        <taxon>Bacteria</taxon>
        <taxon>Bacillati</taxon>
        <taxon>Actinomycetota</taxon>
        <taxon>Actinomycetes</taxon>
        <taxon>Actinomycetales</taxon>
        <taxon>Actinomycetaceae</taxon>
        <taxon>Actinomyces</taxon>
    </lineage>
</organism>
<dbReference type="HOGENOM" id="CLU_2462179_0_0_11"/>
<sequence>MSKSVTKGARFISPAEENREIMRFSPIETSPAWAFVADLDTTWPTRFKTRTHSQRLKPATSSWMYSGSPTKEALLASTTLSSSEHWAQ</sequence>
<accession>U1QW15</accession>
<comment type="caution">
    <text evidence="1">The sequence shown here is derived from an EMBL/GenBank/DDBJ whole genome shotgun (WGS) entry which is preliminary data.</text>
</comment>
<protein>
    <submittedName>
        <fullName evidence="1">Uncharacterized protein</fullName>
    </submittedName>
</protein>